<evidence type="ECO:0000256" key="4">
    <source>
        <dbReference type="ARBA" id="ARBA00022833"/>
    </source>
</evidence>
<organism evidence="7 8">
    <name type="scientific">Phytophthora palmivora</name>
    <dbReference type="NCBI Taxonomy" id="4796"/>
    <lineage>
        <taxon>Eukaryota</taxon>
        <taxon>Sar</taxon>
        <taxon>Stramenopiles</taxon>
        <taxon>Oomycota</taxon>
        <taxon>Peronosporomycetes</taxon>
        <taxon>Peronosporales</taxon>
        <taxon>Peronosporaceae</taxon>
        <taxon>Phytophthora</taxon>
    </lineage>
</organism>
<reference evidence="7 8" key="1">
    <citation type="journal article" date="2017" name="Genome Biol. Evol.">
        <title>Phytophthora megakarya and P. palmivora, closely related causal agents of cacao black pod rot, underwent increases in genome sizes and gene numbers by different mechanisms.</title>
        <authorList>
            <person name="Ali S.S."/>
            <person name="Shao J."/>
            <person name="Lary D.J."/>
            <person name="Kronmiller B."/>
            <person name="Shen D."/>
            <person name="Strem M.D."/>
            <person name="Amoako-Attah I."/>
            <person name="Akrofi A.Y."/>
            <person name="Begoude B.A."/>
            <person name="Ten Hoopen G.M."/>
            <person name="Coulibaly K."/>
            <person name="Kebe B.I."/>
            <person name="Melnick R.L."/>
            <person name="Guiltinan M.J."/>
            <person name="Tyler B.M."/>
            <person name="Meinhardt L.W."/>
            <person name="Bailey B.A."/>
        </authorList>
    </citation>
    <scope>NUCLEOTIDE SEQUENCE [LARGE SCALE GENOMIC DNA]</scope>
    <source>
        <strain evidence="8">sbr112.9</strain>
    </source>
</reference>
<dbReference type="InterPro" id="IPR004183">
    <property type="entry name" value="Xdiol_dOase_suB"/>
</dbReference>
<dbReference type="GO" id="GO:0008270">
    <property type="term" value="F:zinc ion binding"/>
    <property type="evidence" value="ECO:0007669"/>
    <property type="project" value="InterPro"/>
</dbReference>
<dbReference type="PANTHER" id="PTHR30096:SF0">
    <property type="entry name" value="4,5-DOPA DIOXYGENASE EXTRADIOL-LIKE PROTEIN"/>
    <property type="match status" value="1"/>
</dbReference>
<dbReference type="Proteomes" id="UP000237271">
    <property type="component" value="Unassembled WGS sequence"/>
</dbReference>
<dbReference type="EMBL" id="NCKW01016851">
    <property type="protein sequence ID" value="POM60581.1"/>
    <property type="molecule type" value="Genomic_DNA"/>
</dbReference>
<name>A0A2P4X4V8_9STRA</name>
<evidence type="ECO:0000259" key="6">
    <source>
        <dbReference type="Pfam" id="PF02900"/>
    </source>
</evidence>
<feature type="domain" description="Extradiol ring-cleavage dioxygenase class III enzyme subunit B" evidence="6">
    <location>
        <begin position="24"/>
        <end position="170"/>
    </location>
</feature>
<evidence type="ECO:0000256" key="1">
    <source>
        <dbReference type="ARBA" id="ARBA00001947"/>
    </source>
</evidence>
<dbReference type="OrthoDB" id="7396853at2759"/>
<evidence type="ECO:0000313" key="7">
    <source>
        <dbReference type="EMBL" id="POM60581.1"/>
    </source>
</evidence>
<protein>
    <recommendedName>
        <fullName evidence="6">Extradiol ring-cleavage dioxygenase class III enzyme subunit B domain-containing protein</fullName>
    </recommendedName>
</protein>
<dbReference type="InterPro" id="IPR014436">
    <property type="entry name" value="Extradiol_dOase_DODA"/>
</dbReference>
<dbReference type="GO" id="GO:0008198">
    <property type="term" value="F:ferrous iron binding"/>
    <property type="evidence" value="ECO:0007669"/>
    <property type="project" value="InterPro"/>
</dbReference>
<dbReference type="AlphaFoldDB" id="A0A2P4X4V8"/>
<dbReference type="Pfam" id="PF02900">
    <property type="entry name" value="LigB"/>
    <property type="match status" value="2"/>
</dbReference>
<dbReference type="SUPFAM" id="SSF53213">
    <property type="entry name" value="LigB-like"/>
    <property type="match status" value="2"/>
</dbReference>
<evidence type="ECO:0000256" key="2">
    <source>
        <dbReference type="ARBA" id="ARBA00007581"/>
    </source>
</evidence>
<evidence type="ECO:0000256" key="3">
    <source>
        <dbReference type="ARBA" id="ARBA00022723"/>
    </source>
</evidence>
<comment type="caution">
    <text evidence="7">The sequence shown here is derived from an EMBL/GenBank/DDBJ whole genome shotgun (WGS) entry which is preliminary data.</text>
</comment>
<keyword evidence="4" id="KW-0862">Zinc</keyword>
<dbReference type="CDD" id="cd07363">
    <property type="entry name" value="45_DOPA_Dioxygenase"/>
    <property type="match status" value="2"/>
</dbReference>
<evidence type="ECO:0000313" key="8">
    <source>
        <dbReference type="Proteomes" id="UP000237271"/>
    </source>
</evidence>
<keyword evidence="3" id="KW-0479">Metal-binding</keyword>
<dbReference type="PANTHER" id="PTHR30096">
    <property type="entry name" value="4,5-DOPA DIOXYGENASE EXTRADIOL-LIKE PROTEIN"/>
    <property type="match status" value="1"/>
</dbReference>
<comment type="similarity">
    <text evidence="2">Belongs to the DODA-type extradiol aromatic ring-opening dioxygenase family.</text>
</comment>
<accession>A0A2P4X4V8</accession>
<dbReference type="GO" id="GO:0016702">
    <property type="term" value="F:oxidoreductase activity, acting on single donors with incorporation of molecular oxygen, incorporation of two atoms of oxygen"/>
    <property type="evidence" value="ECO:0007669"/>
    <property type="project" value="UniProtKB-ARBA"/>
</dbReference>
<dbReference type="Gene3D" id="3.40.830.10">
    <property type="entry name" value="LigB-like"/>
    <property type="match status" value="2"/>
</dbReference>
<proteinExistence type="inferred from homology"/>
<evidence type="ECO:0000256" key="5">
    <source>
        <dbReference type="ARBA" id="ARBA00023002"/>
    </source>
</evidence>
<feature type="domain" description="Extradiol ring-cleavage dioxygenase class III enzyme subunit B" evidence="6">
    <location>
        <begin position="193"/>
        <end position="411"/>
    </location>
</feature>
<keyword evidence="8" id="KW-1185">Reference proteome</keyword>
<comment type="cofactor">
    <cofactor evidence="1">
        <name>Zn(2+)</name>
        <dbReference type="ChEBI" id="CHEBI:29105"/>
    </cofactor>
</comment>
<keyword evidence="5" id="KW-0560">Oxidoreductase</keyword>
<sequence length="435" mass="48892">MNRHTLPARTLAGLFPKLYPGDKNLPKRILFVSAHFESKRSDGFEISSSANPKMFYDYSGFPAESYEVNYPAKGDPAFAQKVQEKLESNSIKAKLVDRGFDHGVFVPMLLIRPQADIPIVSMSINSHLDDKTHFNLGKAIAPLRDEGTLIFCSGQSTHNLRGVRDLNHPIVDWAAAFQDWIDDTFTSKSALTYEQRTKQNLPKRILFVSAHFESDSSGFEISNAASPDMIYDYYGFPDEAYQVNYPAKGDPAFAQRVKEQLEKNNIKAKLVNRGYDHGVFVPMKLIRPQADIPIVTMSINSRLSNSAHFELGKAIAPFRDEDTLILCSGQSTHNLRGIHSRSLSLVEGTRAFQYWLDNTLASDSKLNVEERKMLITNWRDAPGARFAHPSPDHFMTFVVAAGAGMEDKEPGAKPFFGGWAMRHMSFANYVWGMQQ</sequence>
<gene>
    <name evidence="7" type="ORF">PHPALM_30555</name>
</gene>